<feature type="domain" description="Phosphomannose isomerase type I catalytic" evidence="8">
    <location>
        <begin position="6"/>
        <end position="152"/>
    </location>
</feature>
<evidence type="ECO:0000313" key="9">
    <source>
        <dbReference type="EMBL" id="WUQ87535.1"/>
    </source>
</evidence>
<comment type="catalytic activity">
    <reaction evidence="1">
        <text>D-mannose 6-phosphate = D-fructose 6-phosphate</text>
        <dbReference type="Rhea" id="RHEA:12356"/>
        <dbReference type="ChEBI" id="CHEBI:58735"/>
        <dbReference type="ChEBI" id="CHEBI:61527"/>
        <dbReference type="EC" id="5.3.1.8"/>
    </reaction>
</comment>
<dbReference type="PANTHER" id="PTHR10309">
    <property type="entry name" value="MANNOSE-6-PHOSPHATE ISOMERASE"/>
    <property type="match status" value="1"/>
</dbReference>
<evidence type="ECO:0000256" key="2">
    <source>
        <dbReference type="ARBA" id="ARBA00001947"/>
    </source>
</evidence>
<keyword evidence="5" id="KW-0479">Metal-binding</keyword>
<dbReference type="InterPro" id="IPR016305">
    <property type="entry name" value="Mannose-6-P_Isomerase"/>
</dbReference>
<evidence type="ECO:0000313" key="10">
    <source>
        <dbReference type="Proteomes" id="UP001432222"/>
    </source>
</evidence>
<organism evidence="9 10">
    <name type="scientific">Kitasatospora purpeofusca</name>
    <dbReference type="NCBI Taxonomy" id="67352"/>
    <lineage>
        <taxon>Bacteria</taxon>
        <taxon>Bacillati</taxon>
        <taxon>Actinomycetota</taxon>
        <taxon>Actinomycetes</taxon>
        <taxon>Kitasatosporales</taxon>
        <taxon>Streptomycetaceae</taxon>
        <taxon>Kitasatospora</taxon>
    </lineage>
</organism>
<accession>A0ABZ1U8M8</accession>
<keyword evidence="10" id="KW-1185">Reference proteome</keyword>
<evidence type="ECO:0000256" key="4">
    <source>
        <dbReference type="ARBA" id="ARBA00011956"/>
    </source>
</evidence>
<comment type="cofactor">
    <cofactor evidence="2">
        <name>Zn(2+)</name>
        <dbReference type="ChEBI" id="CHEBI:29105"/>
    </cofactor>
</comment>
<dbReference type="Gene3D" id="1.10.441.10">
    <property type="entry name" value="Phosphomannose Isomerase, domain 2"/>
    <property type="match status" value="1"/>
</dbReference>
<dbReference type="NCBIfam" id="TIGR00218">
    <property type="entry name" value="manA"/>
    <property type="match status" value="1"/>
</dbReference>
<evidence type="ECO:0000256" key="7">
    <source>
        <dbReference type="ARBA" id="ARBA00023235"/>
    </source>
</evidence>
<dbReference type="Proteomes" id="UP001432222">
    <property type="component" value="Chromosome"/>
</dbReference>
<dbReference type="GO" id="GO:0004476">
    <property type="term" value="F:mannose-6-phosphate isomerase activity"/>
    <property type="evidence" value="ECO:0007669"/>
    <property type="project" value="UniProtKB-EC"/>
</dbReference>
<dbReference type="EC" id="5.3.1.8" evidence="4"/>
<dbReference type="InterPro" id="IPR001250">
    <property type="entry name" value="Man6P_Isoase-1"/>
</dbReference>
<evidence type="ECO:0000256" key="1">
    <source>
        <dbReference type="ARBA" id="ARBA00000757"/>
    </source>
</evidence>
<protein>
    <recommendedName>
        <fullName evidence="4">mannose-6-phosphate isomerase</fullName>
        <ecNumber evidence="4">5.3.1.8</ecNumber>
    </recommendedName>
</protein>
<dbReference type="RefSeq" id="WP_328958095.1">
    <property type="nucleotide sequence ID" value="NZ_CP108110.1"/>
</dbReference>
<dbReference type="PANTHER" id="PTHR10309:SF0">
    <property type="entry name" value="MANNOSE-6-PHOSPHATE ISOMERASE"/>
    <property type="match status" value="1"/>
</dbReference>
<dbReference type="InterPro" id="IPR011051">
    <property type="entry name" value="RmlC_Cupin_sf"/>
</dbReference>
<comment type="similarity">
    <text evidence="3">Belongs to the mannose-6-phosphate isomerase type 1 family.</text>
</comment>
<dbReference type="PRINTS" id="PR00714">
    <property type="entry name" value="MAN6PISMRASE"/>
</dbReference>
<gene>
    <name evidence="9" type="primary">manA</name>
    <name evidence="9" type="ORF">OHA16_33955</name>
</gene>
<proteinExistence type="inferred from homology"/>
<evidence type="ECO:0000256" key="3">
    <source>
        <dbReference type="ARBA" id="ARBA00010772"/>
    </source>
</evidence>
<evidence type="ECO:0000256" key="6">
    <source>
        <dbReference type="ARBA" id="ARBA00022833"/>
    </source>
</evidence>
<dbReference type="Gene3D" id="2.60.120.10">
    <property type="entry name" value="Jelly Rolls"/>
    <property type="match status" value="2"/>
</dbReference>
<dbReference type="EMBL" id="CP108110">
    <property type="protein sequence ID" value="WUQ87535.1"/>
    <property type="molecule type" value="Genomic_DNA"/>
</dbReference>
<dbReference type="CDD" id="cd07011">
    <property type="entry name" value="cupin_PMI_type_I_N"/>
    <property type="match status" value="1"/>
</dbReference>
<evidence type="ECO:0000256" key="5">
    <source>
        <dbReference type="ARBA" id="ARBA00022723"/>
    </source>
</evidence>
<dbReference type="PIRSF" id="PIRSF001480">
    <property type="entry name" value="Mannose-6-phosphate_isomerase"/>
    <property type="match status" value="1"/>
</dbReference>
<dbReference type="SUPFAM" id="SSF51182">
    <property type="entry name" value="RmlC-like cupins"/>
    <property type="match status" value="1"/>
</dbReference>
<dbReference type="InterPro" id="IPR014710">
    <property type="entry name" value="RmlC-like_jellyroll"/>
</dbReference>
<keyword evidence="7 9" id="KW-0413">Isomerase</keyword>
<reference evidence="9" key="1">
    <citation type="submission" date="2022-10" db="EMBL/GenBank/DDBJ databases">
        <title>The complete genomes of actinobacterial strains from the NBC collection.</title>
        <authorList>
            <person name="Joergensen T.S."/>
            <person name="Alvarez Arevalo M."/>
            <person name="Sterndorff E.B."/>
            <person name="Faurdal D."/>
            <person name="Vuksanovic O."/>
            <person name="Mourched A.-S."/>
            <person name="Charusanti P."/>
            <person name="Shaw S."/>
            <person name="Blin K."/>
            <person name="Weber T."/>
        </authorList>
    </citation>
    <scope>NUCLEOTIDE SEQUENCE</scope>
    <source>
        <strain evidence="9">NBC_00222</strain>
    </source>
</reference>
<name>A0ABZ1U8M8_9ACTN</name>
<sequence>MPLFAPLTNPVRPYAWGSVTAIPALTGAAPTGGPQAELWLGAHPSAPSLLDDGHGPRPLDRLIAEAPEELLGAATVRRFGPRLPFLFKVLAAERALSLQVHPTRAQAEAGFAAEEALGVPPDAPERVYKDRDHKPELLCALGDFEALCGFRPTAATAALLDRLAVPALAGWASALRARPAAEVLPALLRQALGGGGTGGPGGPVGAAVLAEVTAALDRVAASDGPFAAACAAYARAARDYPGDPGLLAALLLNHVRLRAGQALHLGAGVPHAYLRGLGVELMANSDNVLRCGLTAKHIDVPGLLAVTVFEAVEPAVLTAAPAAGGDPAEARFPSLAAEFRLSRLRPADTGVRIDRADAPQILLCTAGEARLSAPDGSALRLARGGSAYLPPTTVPVRLDGPGAEIHRATVG</sequence>
<evidence type="ECO:0000259" key="8">
    <source>
        <dbReference type="Pfam" id="PF20511"/>
    </source>
</evidence>
<dbReference type="InterPro" id="IPR046457">
    <property type="entry name" value="PMI_typeI_cat"/>
</dbReference>
<dbReference type="Pfam" id="PF20511">
    <property type="entry name" value="PMI_typeI_cat"/>
    <property type="match status" value="1"/>
</dbReference>
<keyword evidence="6" id="KW-0862">Zinc</keyword>